<dbReference type="PROSITE" id="PS01328">
    <property type="entry name" value="4HBCOA_THIOESTERASE"/>
    <property type="match status" value="1"/>
</dbReference>
<dbReference type="EMBL" id="BAAABW010000026">
    <property type="protein sequence ID" value="GAA0367650.1"/>
    <property type="molecule type" value="Genomic_DNA"/>
</dbReference>
<dbReference type="Pfam" id="PF13279">
    <property type="entry name" value="4HBT_2"/>
    <property type="match status" value="1"/>
</dbReference>
<keyword evidence="2" id="KW-0378">Hydrolase</keyword>
<evidence type="ECO:0008006" key="6">
    <source>
        <dbReference type="Google" id="ProtNLM"/>
    </source>
</evidence>
<comment type="similarity">
    <text evidence="1">Belongs to the 4-hydroxybenzoyl-CoA thioesterase family.</text>
</comment>
<protein>
    <recommendedName>
        <fullName evidence="6">Thioesterase</fullName>
    </recommendedName>
</protein>
<dbReference type="InterPro" id="IPR029069">
    <property type="entry name" value="HotDog_dom_sf"/>
</dbReference>
<feature type="compositionally biased region" description="Low complexity" evidence="3">
    <location>
        <begin position="149"/>
        <end position="164"/>
    </location>
</feature>
<gene>
    <name evidence="4" type="ORF">GCM10010319_51950</name>
</gene>
<dbReference type="Proteomes" id="UP001500063">
    <property type="component" value="Unassembled WGS sequence"/>
</dbReference>
<dbReference type="Gene3D" id="3.10.129.10">
    <property type="entry name" value="Hotdog Thioesterase"/>
    <property type="match status" value="1"/>
</dbReference>
<accession>A0ABP3HED4</accession>
<feature type="region of interest" description="Disordered" evidence="3">
    <location>
        <begin position="123"/>
        <end position="189"/>
    </location>
</feature>
<proteinExistence type="inferred from homology"/>
<evidence type="ECO:0000256" key="1">
    <source>
        <dbReference type="ARBA" id="ARBA00005953"/>
    </source>
</evidence>
<sequence>MNTPAVSTAFRTRVEHVDTDATGIVHFSRYTSLIETAGTEYLEAYGAGLTAFTAAGVDLVAAELQVTYLNSAVHRDVVVGDTRVEHVGAAWFTLAVSLLREEGDGTRTPLVSGHLVYAAVDPDTRRPVPLPAPPRHALRGIVPDAADESSTLRSRPRSGPRTPSAGHLGDRRPGARTPPPAVHRPGARP</sequence>
<dbReference type="SUPFAM" id="SSF54637">
    <property type="entry name" value="Thioesterase/thiol ester dehydrase-isomerase"/>
    <property type="match status" value="1"/>
</dbReference>
<dbReference type="PANTHER" id="PTHR31793:SF27">
    <property type="entry name" value="NOVEL THIOESTERASE SUPERFAMILY DOMAIN AND SAPOSIN A-TYPE DOMAIN CONTAINING PROTEIN (0610012H03RIK)"/>
    <property type="match status" value="1"/>
</dbReference>
<evidence type="ECO:0000256" key="3">
    <source>
        <dbReference type="SAM" id="MobiDB-lite"/>
    </source>
</evidence>
<evidence type="ECO:0000313" key="4">
    <source>
        <dbReference type="EMBL" id="GAA0367650.1"/>
    </source>
</evidence>
<organism evidence="4 5">
    <name type="scientific">Streptomyces blastmyceticus</name>
    <dbReference type="NCBI Taxonomy" id="68180"/>
    <lineage>
        <taxon>Bacteria</taxon>
        <taxon>Bacillati</taxon>
        <taxon>Actinomycetota</taxon>
        <taxon>Actinomycetes</taxon>
        <taxon>Kitasatosporales</taxon>
        <taxon>Streptomycetaceae</taxon>
        <taxon>Streptomyces</taxon>
    </lineage>
</organism>
<dbReference type="InterPro" id="IPR008272">
    <property type="entry name" value="HB-CoA_thioesterase_AS"/>
</dbReference>
<keyword evidence="5" id="KW-1185">Reference proteome</keyword>
<reference evidence="5" key="1">
    <citation type="journal article" date="2019" name="Int. J. Syst. Evol. Microbiol.">
        <title>The Global Catalogue of Microorganisms (GCM) 10K type strain sequencing project: providing services to taxonomists for standard genome sequencing and annotation.</title>
        <authorList>
            <consortium name="The Broad Institute Genomics Platform"/>
            <consortium name="The Broad Institute Genome Sequencing Center for Infectious Disease"/>
            <person name="Wu L."/>
            <person name="Ma J."/>
        </authorList>
    </citation>
    <scope>NUCLEOTIDE SEQUENCE [LARGE SCALE GENOMIC DNA]</scope>
    <source>
        <strain evidence="5">JCM 4565</strain>
    </source>
</reference>
<evidence type="ECO:0000313" key="5">
    <source>
        <dbReference type="Proteomes" id="UP001500063"/>
    </source>
</evidence>
<feature type="compositionally biased region" description="Pro residues" evidence="3">
    <location>
        <begin position="176"/>
        <end position="189"/>
    </location>
</feature>
<dbReference type="PANTHER" id="PTHR31793">
    <property type="entry name" value="4-HYDROXYBENZOYL-COA THIOESTERASE FAMILY MEMBER"/>
    <property type="match status" value="1"/>
</dbReference>
<comment type="caution">
    <text evidence="4">The sequence shown here is derived from an EMBL/GenBank/DDBJ whole genome shotgun (WGS) entry which is preliminary data.</text>
</comment>
<evidence type="ECO:0000256" key="2">
    <source>
        <dbReference type="ARBA" id="ARBA00022801"/>
    </source>
</evidence>
<dbReference type="CDD" id="cd00586">
    <property type="entry name" value="4HBT"/>
    <property type="match status" value="1"/>
</dbReference>
<name>A0ABP3HED4_9ACTN</name>
<dbReference type="InterPro" id="IPR050563">
    <property type="entry name" value="4-hydroxybenzoyl-CoA_TE"/>
</dbReference>